<dbReference type="GO" id="GO:0046872">
    <property type="term" value="F:metal ion binding"/>
    <property type="evidence" value="ECO:0007669"/>
    <property type="project" value="InterPro"/>
</dbReference>
<dbReference type="InterPro" id="IPR003735">
    <property type="entry name" value="Metal_Tscrpt_repr"/>
</dbReference>
<dbReference type="Pfam" id="PF02583">
    <property type="entry name" value="Trns_repr_metal"/>
    <property type="match status" value="1"/>
</dbReference>
<gene>
    <name evidence="1" type="ORF">E6Q11_00315</name>
</gene>
<protein>
    <submittedName>
        <fullName evidence="1">Metal-sensitive transcriptional regulator</fullName>
    </submittedName>
</protein>
<sequence length="93" mass="10914">MSQHTVHTKKLLTSYRKAKSLLDTVERMVMEDKYCIDIMQQNLAVMGLLRSAHRMLMENHLHHCFRSAMETGNDKKKRAMIDEMLKVSSFSEK</sequence>
<dbReference type="PANTHER" id="PTHR33677">
    <property type="entry name" value="TRANSCRIPTIONAL REPRESSOR FRMR-RELATED"/>
    <property type="match status" value="1"/>
</dbReference>
<evidence type="ECO:0000313" key="2">
    <source>
        <dbReference type="Proteomes" id="UP000321026"/>
    </source>
</evidence>
<dbReference type="InterPro" id="IPR038390">
    <property type="entry name" value="Metal_Tscrpt_repr_sf"/>
</dbReference>
<organism evidence="1 2">
    <name type="scientific">Candidatus Dojkabacteria bacterium</name>
    <dbReference type="NCBI Taxonomy" id="2099670"/>
    <lineage>
        <taxon>Bacteria</taxon>
        <taxon>Candidatus Dojkabacteria</taxon>
    </lineage>
</organism>
<dbReference type="GO" id="GO:0003677">
    <property type="term" value="F:DNA binding"/>
    <property type="evidence" value="ECO:0007669"/>
    <property type="project" value="InterPro"/>
</dbReference>
<name>A0A5C7JB43_9BACT</name>
<comment type="caution">
    <text evidence="1">The sequence shown here is derived from an EMBL/GenBank/DDBJ whole genome shotgun (WGS) entry which is preliminary data.</text>
</comment>
<dbReference type="AlphaFoldDB" id="A0A5C7JB43"/>
<accession>A0A5C7JB43</accession>
<dbReference type="Proteomes" id="UP000321026">
    <property type="component" value="Unassembled WGS sequence"/>
</dbReference>
<reference evidence="1 2" key="1">
    <citation type="submission" date="2018-09" db="EMBL/GenBank/DDBJ databases">
        <title>Metagenome Assembled Genomes from an Advanced Water Purification Facility.</title>
        <authorList>
            <person name="Stamps B.W."/>
            <person name="Spear J.R."/>
        </authorList>
    </citation>
    <scope>NUCLEOTIDE SEQUENCE [LARGE SCALE GENOMIC DNA]</scope>
    <source>
        <strain evidence="1">Bin_63_2</strain>
    </source>
</reference>
<evidence type="ECO:0000313" key="1">
    <source>
        <dbReference type="EMBL" id="TXG78790.1"/>
    </source>
</evidence>
<proteinExistence type="predicted"/>
<dbReference type="GO" id="GO:0045892">
    <property type="term" value="P:negative regulation of DNA-templated transcription"/>
    <property type="evidence" value="ECO:0007669"/>
    <property type="project" value="UniProtKB-ARBA"/>
</dbReference>
<dbReference type="EMBL" id="SSDS01000006">
    <property type="protein sequence ID" value="TXG78790.1"/>
    <property type="molecule type" value="Genomic_DNA"/>
</dbReference>
<dbReference type="Gene3D" id="1.20.58.1000">
    <property type="entry name" value="Metal-sensitive repressor, helix protomer"/>
    <property type="match status" value="1"/>
</dbReference>